<sequence>MRIRLDLAYDGTDFSGWAAQPGLRTVEGEVSAALTTVVRAPEPVRLVVAGRTDAGVHARGQVVHADLDPEAYAAVPGRSDRSPAAALATRLRGLLPADVVVRSVREAPAGFDARFSAIWRRYSYRLCDDPAALDPVRRRDTVVVRDRLDADAMTAAASTLLGLGDFAPFCKKREGATTIRTLIDYSWVRGEDGVVEGRVVADAFCHSMVRALVGAVVPVGEGRRKVGFPAEVMAGGIRDGRVKVMPAHGLSLEEVGYPPDGQLADRADEARAKRSLPAPT</sequence>
<evidence type="ECO:0000313" key="10">
    <source>
        <dbReference type="EMBL" id="CCH69069.1"/>
    </source>
</evidence>
<dbReference type="FunFam" id="3.30.70.660:FF:000003">
    <property type="entry name" value="tRNA pseudouridine synthase A"/>
    <property type="match status" value="1"/>
</dbReference>
<feature type="domain" description="Pseudouridine synthase I TruA alpha/beta" evidence="9">
    <location>
        <begin position="156"/>
        <end position="258"/>
    </location>
</feature>
<evidence type="ECO:0000256" key="2">
    <source>
        <dbReference type="ARBA" id="ARBA00022694"/>
    </source>
</evidence>
<comment type="subunit">
    <text evidence="4">Homodimer.</text>
</comment>
<dbReference type="InterPro" id="IPR020103">
    <property type="entry name" value="PsdUridine_synth_cat_dom_sf"/>
</dbReference>
<accession>N0E2D8</accession>
<dbReference type="OrthoDB" id="9811823at2"/>
<dbReference type="RefSeq" id="WP_010849326.1">
    <property type="nucleotide sequence ID" value="NZ_HF570956.1"/>
</dbReference>
<dbReference type="EC" id="5.4.99.12" evidence="4"/>
<dbReference type="PIRSF" id="PIRSF001430">
    <property type="entry name" value="tRNA_psdUrid_synth"/>
    <property type="match status" value="1"/>
</dbReference>
<comment type="caution">
    <text evidence="4">Lacks conserved residue(s) required for the propagation of feature annotation.</text>
</comment>
<dbReference type="Proteomes" id="UP000013167">
    <property type="component" value="Unassembled WGS sequence"/>
</dbReference>
<dbReference type="EMBL" id="CAIZ01000035">
    <property type="protein sequence ID" value="CCH69069.1"/>
    <property type="molecule type" value="Genomic_DNA"/>
</dbReference>
<evidence type="ECO:0000256" key="3">
    <source>
        <dbReference type="ARBA" id="ARBA00023235"/>
    </source>
</evidence>
<gene>
    <name evidence="4 10" type="primary">truA</name>
    <name evidence="10" type="ORF">BN10_130083</name>
</gene>
<dbReference type="NCBIfam" id="TIGR00071">
    <property type="entry name" value="hisT_truA"/>
    <property type="match status" value="1"/>
</dbReference>
<feature type="compositionally biased region" description="Basic and acidic residues" evidence="8">
    <location>
        <begin position="263"/>
        <end position="272"/>
    </location>
</feature>
<dbReference type="PANTHER" id="PTHR11142">
    <property type="entry name" value="PSEUDOURIDYLATE SYNTHASE"/>
    <property type="match status" value="1"/>
</dbReference>
<comment type="function">
    <text evidence="4">Formation of pseudouridine at positions 38, 39 and 40 in the anticodon stem and loop of transfer RNAs.</text>
</comment>
<dbReference type="GO" id="GO:0160147">
    <property type="term" value="F:tRNA pseudouridine(38-40) synthase activity"/>
    <property type="evidence" value="ECO:0007669"/>
    <property type="project" value="UniProtKB-EC"/>
</dbReference>
<evidence type="ECO:0000256" key="7">
    <source>
        <dbReference type="RuleBase" id="RU003792"/>
    </source>
</evidence>
<evidence type="ECO:0000256" key="6">
    <source>
        <dbReference type="PIRSR" id="PIRSR001430-2"/>
    </source>
</evidence>
<keyword evidence="11" id="KW-1185">Reference proteome</keyword>
<feature type="active site" description="Nucleophile" evidence="4 5">
    <location>
        <position position="53"/>
    </location>
</feature>
<evidence type="ECO:0000313" key="11">
    <source>
        <dbReference type="Proteomes" id="UP000013167"/>
    </source>
</evidence>
<evidence type="ECO:0000259" key="9">
    <source>
        <dbReference type="Pfam" id="PF01416"/>
    </source>
</evidence>
<comment type="similarity">
    <text evidence="1 4 7">Belongs to the tRNA pseudouridine synthase TruA family.</text>
</comment>
<dbReference type="SUPFAM" id="SSF55120">
    <property type="entry name" value="Pseudouridine synthase"/>
    <property type="match status" value="1"/>
</dbReference>
<dbReference type="AlphaFoldDB" id="N0E2D8"/>
<evidence type="ECO:0000256" key="4">
    <source>
        <dbReference type="HAMAP-Rule" id="MF_00171"/>
    </source>
</evidence>
<protein>
    <recommendedName>
        <fullName evidence="4">tRNA pseudouridine synthase A</fullName>
        <ecNumber evidence="4">5.4.99.12</ecNumber>
    </recommendedName>
    <alternativeName>
        <fullName evidence="4">tRNA pseudouridine(38-40) synthase</fullName>
    </alternativeName>
    <alternativeName>
        <fullName evidence="4">tRNA pseudouridylate synthase I</fullName>
    </alternativeName>
    <alternativeName>
        <fullName evidence="4">tRNA-uridine isomerase I</fullName>
    </alternativeName>
</protein>
<dbReference type="InterPro" id="IPR020095">
    <property type="entry name" value="PsdUridine_synth_TruA_C"/>
</dbReference>
<evidence type="ECO:0000256" key="1">
    <source>
        <dbReference type="ARBA" id="ARBA00009375"/>
    </source>
</evidence>
<dbReference type="PANTHER" id="PTHR11142:SF0">
    <property type="entry name" value="TRNA PSEUDOURIDINE SYNTHASE-LIKE 1"/>
    <property type="match status" value="1"/>
</dbReference>
<dbReference type="Gene3D" id="3.30.70.660">
    <property type="entry name" value="Pseudouridine synthase I, catalytic domain, C-terminal subdomain"/>
    <property type="match status" value="1"/>
</dbReference>
<dbReference type="Pfam" id="PF01416">
    <property type="entry name" value="PseudoU_synth_1"/>
    <property type="match status" value="1"/>
</dbReference>
<dbReference type="Gene3D" id="3.30.70.580">
    <property type="entry name" value="Pseudouridine synthase I, catalytic domain, N-terminal subdomain"/>
    <property type="match status" value="1"/>
</dbReference>
<dbReference type="FunFam" id="3.30.70.580:FF:000008">
    <property type="entry name" value="tRNA pseudouridine synthase A"/>
    <property type="match status" value="1"/>
</dbReference>
<dbReference type="eggNOG" id="COG0101">
    <property type="taxonomic scope" value="Bacteria"/>
</dbReference>
<dbReference type="CDD" id="cd02570">
    <property type="entry name" value="PseudoU_synth_EcTruA"/>
    <property type="match status" value="1"/>
</dbReference>
<dbReference type="GO" id="GO:0003723">
    <property type="term" value="F:RNA binding"/>
    <property type="evidence" value="ECO:0007669"/>
    <property type="project" value="InterPro"/>
</dbReference>
<comment type="caution">
    <text evidence="10">The sequence shown here is derived from an EMBL/GenBank/DDBJ whole genome shotgun (WGS) entry which is preliminary data.</text>
</comment>
<feature type="binding site" evidence="4 6">
    <location>
        <position position="122"/>
    </location>
    <ligand>
        <name>substrate</name>
    </ligand>
</feature>
<evidence type="ECO:0000256" key="8">
    <source>
        <dbReference type="SAM" id="MobiDB-lite"/>
    </source>
</evidence>
<dbReference type="InterPro" id="IPR020097">
    <property type="entry name" value="PsdUridine_synth_TruA_a/b_dom"/>
</dbReference>
<dbReference type="HOGENOM" id="CLU_014673_0_2_11"/>
<keyword evidence="2 4" id="KW-0819">tRNA processing</keyword>
<dbReference type="HAMAP" id="MF_00171">
    <property type="entry name" value="TruA"/>
    <property type="match status" value="1"/>
</dbReference>
<dbReference type="STRING" id="1193181.BN10_130083"/>
<reference evidence="10 11" key="1">
    <citation type="journal article" date="2013" name="ISME J.">
        <title>A metabolic model for members of the genus Tetrasphaera involved in enhanced biological phosphorus removal.</title>
        <authorList>
            <person name="Kristiansen R."/>
            <person name="Nguyen H.T.T."/>
            <person name="Saunders A.M."/>
            <person name="Nielsen J.L."/>
            <person name="Wimmer R."/>
            <person name="Le V.Q."/>
            <person name="McIlroy S.J."/>
            <person name="Petrovski S."/>
            <person name="Seviour R.J."/>
            <person name="Calteau A."/>
            <person name="Nielsen K.L."/>
            <person name="Nielsen P.H."/>
        </authorList>
    </citation>
    <scope>NUCLEOTIDE SEQUENCE [LARGE SCALE GENOMIC DNA]</scope>
    <source>
        <strain evidence="10 11">Lp2</strain>
    </source>
</reference>
<dbReference type="InterPro" id="IPR020094">
    <property type="entry name" value="TruA/RsuA/RluB/E/F_N"/>
</dbReference>
<comment type="catalytic activity">
    <reaction evidence="4 7">
        <text>uridine(38/39/40) in tRNA = pseudouridine(38/39/40) in tRNA</text>
        <dbReference type="Rhea" id="RHEA:22376"/>
        <dbReference type="Rhea" id="RHEA-COMP:10085"/>
        <dbReference type="Rhea" id="RHEA-COMP:10087"/>
        <dbReference type="ChEBI" id="CHEBI:65314"/>
        <dbReference type="ChEBI" id="CHEBI:65315"/>
        <dbReference type="EC" id="5.4.99.12"/>
    </reaction>
</comment>
<organism evidence="10 11">
    <name type="scientific">Phycicoccus elongatus Lp2</name>
    <dbReference type="NCBI Taxonomy" id="1193181"/>
    <lineage>
        <taxon>Bacteria</taxon>
        <taxon>Bacillati</taxon>
        <taxon>Actinomycetota</taxon>
        <taxon>Actinomycetes</taxon>
        <taxon>Micrococcales</taxon>
        <taxon>Intrasporangiaceae</taxon>
        <taxon>Phycicoccus</taxon>
    </lineage>
</organism>
<keyword evidence="3 4" id="KW-0413">Isomerase</keyword>
<evidence type="ECO:0000256" key="5">
    <source>
        <dbReference type="PIRSR" id="PIRSR001430-1"/>
    </source>
</evidence>
<proteinExistence type="inferred from homology"/>
<name>N0E2D8_9MICO</name>
<dbReference type="GO" id="GO:0031119">
    <property type="term" value="P:tRNA pseudouridine synthesis"/>
    <property type="evidence" value="ECO:0007669"/>
    <property type="project" value="UniProtKB-UniRule"/>
</dbReference>
<dbReference type="InterPro" id="IPR001406">
    <property type="entry name" value="PsdUridine_synth_TruA"/>
</dbReference>
<feature type="region of interest" description="Disordered" evidence="8">
    <location>
        <begin position="256"/>
        <end position="280"/>
    </location>
</feature>